<protein>
    <submittedName>
        <fullName evidence="7">Citronellol/citronellal dehydrogenase</fullName>
    </submittedName>
</protein>
<evidence type="ECO:0000256" key="2">
    <source>
        <dbReference type="ARBA" id="ARBA00006484"/>
    </source>
</evidence>
<comment type="similarity">
    <text evidence="2 6">Belongs to the short-chain dehydrogenases/reductases (SDR) family.</text>
</comment>
<dbReference type="PRINTS" id="PR00080">
    <property type="entry name" value="SDRFAMILY"/>
</dbReference>
<evidence type="ECO:0000256" key="6">
    <source>
        <dbReference type="RuleBase" id="RU000363"/>
    </source>
</evidence>
<dbReference type="Pfam" id="PF00106">
    <property type="entry name" value="adh_short"/>
    <property type="match status" value="1"/>
</dbReference>
<dbReference type="InterPro" id="IPR002347">
    <property type="entry name" value="SDR_fam"/>
</dbReference>
<accession>A0A1E3EQ20</accession>
<keyword evidence="4" id="KW-0560">Oxidoreductase</keyword>
<evidence type="ECO:0000256" key="1">
    <source>
        <dbReference type="ARBA" id="ARBA00004275"/>
    </source>
</evidence>
<proteinExistence type="inferred from homology"/>
<dbReference type="PANTHER" id="PTHR42808:SF3">
    <property type="entry name" value="HYDROXYSTEROID DEHYDROGENASE-LIKE PROTEIN 2"/>
    <property type="match status" value="1"/>
</dbReference>
<sequence length="272" mass="29331">MGSLDGKVVFITGASRGIGREIALKFASEGARVALAAKSSEPHPTLPGTIHTVAEDIRKLGTAALPLRVDVRDADALANAIERTVQEFGGLDILVNNASAISPTGLLDTPARKFDLLSAVNGRATYICAYHAVPHLKRSSNPHVLTLSPPLPKSAIWLGKYPAYATSKYSMTMYTLALAEEFRSFGIAANALWPKTMIATDAVRVHYQSDYRRSRSPSIMADAAHFIVTQGSREFSGRTLIDEEVLRLQGVDDLSVYAIDPASQLAPDILIE</sequence>
<dbReference type="FunFam" id="3.40.50.720:FF:000301">
    <property type="entry name" value="Hydroxysteroid dehydrogenase like 2"/>
    <property type="match status" value="1"/>
</dbReference>
<dbReference type="GeneID" id="92955572"/>
<dbReference type="InterPro" id="IPR051935">
    <property type="entry name" value="HSDL2"/>
</dbReference>
<dbReference type="InterPro" id="IPR020904">
    <property type="entry name" value="Sc_DH/Rdtase_CS"/>
</dbReference>
<dbReference type="EMBL" id="JAFICZ010000001">
    <property type="protein sequence ID" value="MBP1298418.1"/>
    <property type="molecule type" value="Genomic_DNA"/>
</dbReference>
<dbReference type="Proteomes" id="UP000673383">
    <property type="component" value="Unassembled WGS sequence"/>
</dbReference>
<dbReference type="AlphaFoldDB" id="A0A1E3EQ20"/>
<evidence type="ECO:0000256" key="4">
    <source>
        <dbReference type="ARBA" id="ARBA00023002"/>
    </source>
</evidence>
<evidence type="ECO:0000313" key="8">
    <source>
        <dbReference type="Proteomes" id="UP000673383"/>
    </source>
</evidence>
<comment type="caution">
    <text evidence="7">The sequence shown here is derived from an EMBL/GenBank/DDBJ whole genome shotgun (WGS) entry which is preliminary data.</text>
</comment>
<dbReference type="eggNOG" id="COG1028">
    <property type="taxonomic scope" value="Bacteria"/>
</dbReference>
<dbReference type="SUPFAM" id="SSF51735">
    <property type="entry name" value="NAD(P)-binding Rossmann-fold domains"/>
    <property type="match status" value="1"/>
</dbReference>
<dbReference type="NCBIfam" id="NF006133">
    <property type="entry name" value="PRK08278.1"/>
    <property type="match status" value="1"/>
</dbReference>
<dbReference type="Gene3D" id="3.40.50.720">
    <property type="entry name" value="NAD(P)-binding Rossmann-like Domain"/>
    <property type="match status" value="1"/>
</dbReference>
<dbReference type="OrthoDB" id="9810935at2"/>
<organism evidence="7 8">
    <name type="scientific">Bradyrhizobium elkanii</name>
    <dbReference type="NCBI Taxonomy" id="29448"/>
    <lineage>
        <taxon>Bacteria</taxon>
        <taxon>Pseudomonadati</taxon>
        <taxon>Pseudomonadota</taxon>
        <taxon>Alphaproteobacteria</taxon>
        <taxon>Hyphomicrobiales</taxon>
        <taxon>Nitrobacteraceae</taxon>
        <taxon>Bradyrhizobium</taxon>
    </lineage>
</organism>
<dbReference type="RefSeq" id="WP_026192612.1">
    <property type="nucleotide sequence ID" value="NZ_BJNL01000001.1"/>
</dbReference>
<keyword evidence="5" id="KW-0576">Peroxisome</keyword>
<dbReference type="PANTHER" id="PTHR42808">
    <property type="entry name" value="HYDROXYSTEROID DEHYDROGENASE-LIKE PROTEIN 2"/>
    <property type="match status" value="1"/>
</dbReference>
<reference evidence="7" key="1">
    <citation type="submission" date="2021-02" db="EMBL/GenBank/DDBJ databases">
        <title>Genomic Encyclopedia of Type Strains, Phase IV (KMG-V): Genome sequencing to study the core and pangenomes of soil and plant-associated prokaryotes.</title>
        <authorList>
            <person name="Whitman W."/>
        </authorList>
    </citation>
    <scope>NUCLEOTIDE SEQUENCE</scope>
    <source>
        <strain evidence="7">USDA 406</strain>
    </source>
</reference>
<keyword evidence="3" id="KW-0521">NADP</keyword>
<dbReference type="GO" id="GO:0016491">
    <property type="term" value="F:oxidoreductase activity"/>
    <property type="evidence" value="ECO:0007669"/>
    <property type="project" value="UniProtKB-KW"/>
</dbReference>
<gene>
    <name evidence="7" type="ORF">JOH49_008171</name>
</gene>
<dbReference type="PROSITE" id="PS00061">
    <property type="entry name" value="ADH_SHORT"/>
    <property type="match status" value="1"/>
</dbReference>
<dbReference type="PRINTS" id="PR00081">
    <property type="entry name" value="GDHRDH"/>
</dbReference>
<evidence type="ECO:0000313" key="7">
    <source>
        <dbReference type="EMBL" id="MBP1298418.1"/>
    </source>
</evidence>
<evidence type="ECO:0000256" key="5">
    <source>
        <dbReference type="ARBA" id="ARBA00023140"/>
    </source>
</evidence>
<comment type="subcellular location">
    <subcellularLocation>
        <location evidence="1">Peroxisome</location>
    </subcellularLocation>
</comment>
<name>A0A1E3EQ20_BRAEL</name>
<evidence type="ECO:0000256" key="3">
    <source>
        <dbReference type="ARBA" id="ARBA00022857"/>
    </source>
</evidence>
<dbReference type="InterPro" id="IPR036291">
    <property type="entry name" value="NAD(P)-bd_dom_sf"/>
</dbReference>